<dbReference type="EMBL" id="LAZR01013107">
    <property type="protein sequence ID" value="KKM23524.1"/>
    <property type="molecule type" value="Genomic_DNA"/>
</dbReference>
<dbReference type="PANTHER" id="PTHR48090">
    <property type="entry name" value="UNDECAPRENYL-PHOSPHATE 4-DEOXY-4-FORMAMIDO-L-ARABINOSE TRANSFERASE-RELATED"/>
    <property type="match status" value="1"/>
</dbReference>
<dbReference type="InterPro" id="IPR001173">
    <property type="entry name" value="Glyco_trans_2-like"/>
</dbReference>
<dbReference type="CDD" id="cd04179">
    <property type="entry name" value="DPM_DPG-synthase_like"/>
    <property type="match status" value="1"/>
</dbReference>
<comment type="caution">
    <text evidence="2">The sequence shown here is derived from an EMBL/GenBank/DDBJ whole genome shotgun (WGS) entry which is preliminary data.</text>
</comment>
<dbReference type="PANTHER" id="PTHR48090:SF7">
    <property type="entry name" value="RFBJ PROTEIN"/>
    <property type="match status" value="1"/>
</dbReference>
<gene>
    <name evidence="2" type="ORF">LCGC14_1614320</name>
</gene>
<sequence>MPAYNAESTLEKTINDIPEGIVDEIILVDDASKDNTVKIARKLGLTVIVHDKNMGYGANQKTCYDTALKCGADIVVMIHPDYQYDSRLIPIFTEIIEKGICDFVLGSRVRTRKEALNSGMPFYKYFSNRLLTIIENIITGQNLSEWHTGFRAFSRTVLETIPYQNNSNDFVFDSQFLLQAAYAGFIIGDLPVPCRYMEEASSINLKRSIVYGLRTINTLFQYVLQRLHLAKFRIFDFYMD</sequence>
<accession>A0A0F9IU63</accession>
<dbReference type="Pfam" id="PF00535">
    <property type="entry name" value="Glycos_transf_2"/>
    <property type="match status" value="1"/>
</dbReference>
<dbReference type="InterPro" id="IPR029044">
    <property type="entry name" value="Nucleotide-diphossugar_trans"/>
</dbReference>
<name>A0A0F9IU63_9ZZZZ</name>
<evidence type="ECO:0000259" key="1">
    <source>
        <dbReference type="Pfam" id="PF00535"/>
    </source>
</evidence>
<dbReference type="InterPro" id="IPR050256">
    <property type="entry name" value="Glycosyltransferase_2"/>
</dbReference>
<dbReference type="AlphaFoldDB" id="A0A0F9IU63"/>
<evidence type="ECO:0000313" key="2">
    <source>
        <dbReference type="EMBL" id="KKM23524.1"/>
    </source>
</evidence>
<reference evidence="2" key="1">
    <citation type="journal article" date="2015" name="Nature">
        <title>Complex archaea that bridge the gap between prokaryotes and eukaryotes.</title>
        <authorList>
            <person name="Spang A."/>
            <person name="Saw J.H."/>
            <person name="Jorgensen S.L."/>
            <person name="Zaremba-Niedzwiedzka K."/>
            <person name="Martijn J."/>
            <person name="Lind A.E."/>
            <person name="van Eijk R."/>
            <person name="Schleper C."/>
            <person name="Guy L."/>
            <person name="Ettema T.J."/>
        </authorList>
    </citation>
    <scope>NUCLEOTIDE SEQUENCE</scope>
</reference>
<feature type="domain" description="Glycosyltransferase 2-like" evidence="1">
    <location>
        <begin position="1"/>
        <end position="160"/>
    </location>
</feature>
<protein>
    <recommendedName>
        <fullName evidence="1">Glycosyltransferase 2-like domain-containing protein</fullName>
    </recommendedName>
</protein>
<organism evidence="2">
    <name type="scientific">marine sediment metagenome</name>
    <dbReference type="NCBI Taxonomy" id="412755"/>
    <lineage>
        <taxon>unclassified sequences</taxon>
        <taxon>metagenomes</taxon>
        <taxon>ecological metagenomes</taxon>
    </lineage>
</organism>
<dbReference type="SUPFAM" id="SSF53448">
    <property type="entry name" value="Nucleotide-diphospho-sugar transferases"/>
    <property type="match status" value="1"/>
</dbReference>
<proteinExistence type="predicted"/>
<dbReference type="Gene3D" id="3.90.550.10">
    <property type="entry name" value="Spore Coat Polysaccharide Biosynthesis Protein SpsA, Chain A"/>
    <property type="match status" value="1"/>
</dbReference>